<dbReference type="RefSeq" id="WP_111647897.1">
    <property type="nucleotide sequence ID" value="NZ_JACHWI010000003.1"/>
</dbReference>
<evidence type="ECO:0000256" key="4">
    <source>
        <dbReference type="PROSITE-ProRule" id="PRU00335"/>
    </source>
</evidence>
<dbReference type="SUPFAM" id="SSF46689">
    <property type="entry name" value="Homeodomain-like"/>
    <property type="match status" value="1"/>
</dbReference>
<feature type="DNA-binding region" description="H-T-H motif" evidence="4">
    <location>
        <begin position="54"/>
        <end position="73"/>
    </location>
</feature>
<dbReference type="EMBL" id="QLMJ01000002">
    <property type="protein sequence ID" value="RAK42778.1"/>
    <property type="molecule type" value="Genomic_DNA"/>
</dbReference>
<reference evidence="6 7" key="1">
    <citation type="submission" date="2018-06" db="EMBL/GenBank/DDBJ databases">
        <title>Genomic Encyclopedia of Type Strains, Phase III (KMG-III): the genomes of soil and plant-associated and newly described type strains.</title>
        <authorList>
            <person name="Whitman W."/>
        </authorList>
    </citation>
    <scope>NUCLEOTIDE SEQUENCE [LARGE SCALE GENOMIC DNA]</scope>
    <source>
        <strain evidence="6 7">CGMCC 4.7090</strain>
    </source>
</reference>
<dbReference type="Pfam" id="PF00440">
    <property type="entry name" value="TetR_N"/>
    <property type="match status" value="1"/>
</dbReference>
<sequence>MLEPITSGVVFTTPPSLPRGRHVLSRDEVTAAQRERMLIAATELLAGVGYRGFGVREICSRAAVSRAAFYECFADKDACVYAAYDRFIAVFLHHLADSGAAGSDWPGCVRAFVTSYLGTLQRDLVAARAFQVEMDALGRAARERRRAALTDLARFVRDLRSERFPGTHEEVPFSAYLGAIHALRQSASDALDAGPEPDLSLLVDELSSWLCRMVDVTHPKEN</sequence>
<evidence type="ECO:0000256" key="1">
    <source>
        <dbReference type="ARBA" id="ARBA00023015"/>
    </source>
</evidence>
<dbReference type="OrthoDB" id="3867339at2"/>
<proteinExistence type="predicted"/>
<evidence type="ECO:0000259" key="5">
    <source>
        <dbReference type="PROSITE" id="PS50977"/>
    </source>
</evidence>
<evidence type="ECO:0000313" key="7">
    <source>
        <dbReference type="Proteomes" id="UP000249341"/>
    </source>
</evidence>
<dbReference type="PANTHER" id="PTHR30055">
    <property type="entry name" value="HTH-TYPE TRANSCRIPTIONAL REGULATOR RUTR"/>
    <property type="match status" value="1"/>
</dbReference>
<keyword evidence="3" id="KW-0804">Transcription</keyword>
<protein>
    <submittedName>
        <fullName evidence="6">TetR family transcriptional regulator</fullName>
    </submittedName>
</protein>
<dbReference type="InterPro" id="IPR009057">
    <property type="entry name" value="Homeodomain-like_sf"/>
</dbReference>
<dbReference type="PROSITE" id="PS50977">
    <property type="entry name" value="HTH_TETR_2"/>
    <property type="match status" value="1"/>
</dbReference>
<dbReference type="GO" id="GO:0003700">
    <property type="term" value="F:DNA-binding transcription factor activity"/>
    <property type="evidence" value="ECO:0007669"/>
    <property type="project" value="TreeGrafter"/>
</dbReference>
<evidence type="ECO:0000256" key="3">
    <source>
        <dbReference type="ARBA" id="ARBA00023163"/>
    </source>
</evidence>
<evidence type="ECO:0000313" key="6">
    <source>
        <dbReference type="EMBL" id="RAK42778.1"/>
    </source>
</evidence>
<dbReference type="InterPro" id="IPR050109">
    <property type="entry name" value="HTH-type_TetR-like_transc_reg"/>
</dbReference>
<gene>
    <name evidence="6" type="ORF">B0I29_102604</name>
</gene>
<keyword evidence="7" id="KW-1185">Reference proteome</keyword>
<keyword evidence="2 4" id="KW-0238">DNA-binding</keyword>
<accession>A0A327ZPW8</accession>
<feature type="domain" description="HTH tetR-type" evidence="5">
    <location>
        <begin position="31"/>
        <end position="91"/>
    </location>
</feature>
<comment type="caution">
    <text evidence="6">The sequence shown here is derived from an EMBL/GenBank/DDBJ whole genome shotgun (WGS) entry which is preliminary data.</text>
</comment>
<evidence type="ECO:0000256" key="2">
    <source>
        <dbReference type="ARBA" id="ARBA00023125"/>
    </source>
</evidence>
<dbReference type="Gene3D" id="1.10.357.10">
    <property type="entry name" value="Tetracycline Repressor, domain 2"/>
    <property type="match status" value="1"/>
</dbReference>
<keyword evidence="1" id="KW-0805">Transcription regulation</keyword>
<organism evidence="6 7">
    <name type="scientific">Actinoplanes lutulentus</name>
    <dbReference type="NCBI Taxonomy" id="1287878"/>
    <lineage>
        <taxon>Bacteria</taxon>
        <taxon>Bacillati</taxon>
        <taxon>Actinomycetota</taxon>
        <taxon>Actinomycetes</taxon>
        <taxon>Micromonosporales</taxon>
        <taxon>Micromonosporaceae</taxon>
        <taxon>Actinoplanes</taxon>
    </lineage>
</organism>
<dbReference type="Proteomes" id="UP000249341">
    <property type="component" value="Unassembled WGS sequence"/>
</dbReference>
<name>A0A327ZPW8_9ACTN</name>
<dbReference type="AlphaFoldDB" id="A0A327ZPW8"/>
<dbReference type="PANTHER" id="PTHR30055:SF234">
    <property type="entry name" value="HTH-TYPE TRANSCRIPTIONAL REGULATOR BETI"/>
    <property type="match status" value="1"/>
</dbReference>
<dbReference type="GO" id="GO:0000976">
    <property type="term" value="F:transcription cis-regulatory region binding"/>
    <property type="evidence" value="ECO:0007669"/>
    <property type="project" value="TreeGrafter"/>
</dbReference>
<dbReference type="InterPro" id="IPR001647">
    <property type="entry name" value="HTH_TetR"/>
</dbReference>